<dbReference type="NCBIfam" id="TIGR00097">
    <property type="entry name" value="HMP-P_kinase"/>
    <property type="match status" value="1"/>
</dbReference>
<dbReference type="EMBL" id="RJUL01000006">
    <property type="protein sequence ID" value="ROQ24948.1"/>
    <property type="molecule type" value="Genomic_DNA"/>
</dbReference>
<dbReference type="EC" id="2.7.1.49" evidence="2"/>
<evidence type="ECO:0000256" key="2">
    <source>
        <dbReference type="ARBA" id="ARBA00012135"/>
    </source>
</evidence>
<sequence>MRYPVLFIGGSDPSGGAGIQADIKSCQALGGYAMALPTALTVQNSHGVKALELLPPSLVAAQAEAVLSDIRPRAVKIGMLGSIAIAEELARVLARLEGEVPIILDPVLSASSGMKLGALEAVERLLPLCTLVTPNLPEAASILAAPAMPTPMLIQALKEALPCAFLLKGGHGDGAVLTDWLWDGKRLTSLNARRQQGNQLHGTGCTLAAAIATELAKGKPLHLATILAHQYLQGAIRRAATAPLGQGHHGPLWH</sequence>
<dbReference type="PANTHER" id="PTHR20858:SF17">
    <property type="entry name" value="HYDROXYMETHYLPYRIMIDINE_PHOSPHOMETHYLPYRIMIDINE KINASE THI20-RELATED"/>
    <property type="match status" value="1"/>
</dbReference>
<dbReference type="InterPro" id="IPR004399">
    <property type="entry name" value="HMP/HMP-P_kinase_dom"/>
</dbReference>
<evidence type="ECO:0000313" key="5">
    <source>
        <dbReference type="Proteomes" id="UP000268033"/>
    </source>
</evidence>
<dbReference type="SUPFAM" id="SSF53613">
    <property type="entry name" value="Ribokinase-like"/>
    <property type="match status" value="1"/>
</dbReference>
<reference evidence="4 5" key="1">
    <citation type="submission" date="2018-11" db="EMBL/GenBank/DDBJ databases">
        <title>Genomic Encyclopedia of Type Strains, Phase IV (KMG-IV): sequencing the most valuable type-strain genomes for metagenomic binning, comparative biology and taxonomic classification.</title>
        <authorList>
            <person name="Goeker M."/>
        </authorList>
    </citation>
    <scope>NUCLEOTIDE SEQUENCE [LARGE SCALE GENOMIC DNA]</scope>
    <source>
        <strain evidence="4 5">DSM 21945</strain>
    </source>
</reference>
<gene>
    <name evidence="4" type="ORF">EDC28_106196</name>
</gene>
<comment type="pathway">
    <text evidence="1">Cofactor biosynthesis; thiamine diphosphate biosynthesis.</text>
</comment>
<feature type="domain" description="Pyridoxamine kinase/Phosphomethylpyrimidine kinase" evidence="3">
    <location>
        <begin position="12"/>
        <end position="250"/>
    </location>
</feature>
<proteinExistence type="predicted"/>
<dbReference type="RefSeq" id="WP_123421833.1">
    <property type="nucleotide sequence ID" value="NZ_RJUL01000006.1"/>
</dbReference>
<dbReference type="Gene3D" id="3.40.1190.20">
    <property type="match status" value="1"/>
</dbReference>
<dbReference type="GO" id="GO:0005829">
    <property type="term" value="C:cytosol"/>
    <property type="evidence" value="ECO:0007669"/>
    <property type="project" value="TreeGrafter"/>
</dbReference>
<dbReference type="AlphaFoldDB" id="A0A3N1PB04"/>
<dbReference type="GO" id="GO:0008902">
    <property type="term" value="F:hydroxymethylpyrimidine kinase activity"/>
    <property type="evidence" value="ECO:0007669"/>
    <property type="project" value="UniProtKB-EC"/>
</dbReference>
<keyword evidence="4" id="KW-0808">Transferase</keyword>
<evidence type="ECO:0000259" key="3">
    <source>
        <dbReference type="Pfam" id="PF08543"/>
    </source>
</evidence>
<protein>
    <recommendedName>
        <fullName evidence="2">hydroxymethylpyrimidine kinase</fullName>
        <ecNumber evidence="2">2.7.1.49</ecNumber>
    </recommendedName>
</protein>
<dbReference type="InterPro" id="IPR013749">
    <property type="entry name" value="PM/HMP-P_kinase-1"/>
</dbReference>
<evidence type="ECO:0000256" key="1">
    <source>
        <dbReference type="ARBA" id="ARBA00004948"/>
    </source>
</evidence>
<keyword evidence="4" id="KW-0418">Kinase</keyword>
<dbReference type="GO" id="GO:0009229">
    <property type="term" value="P:thiamine diphosphate biosynthetic process"/>
    <property type="evidence" value="ECO:0007669"/>
    <property type="project" value="UniProtKB-UniPathway"/>
</dbReference>
<dbReference type="GO" id="GO:0008972">
    <property type="term" value="F:phosphomethylpyrimidine kinase activity"/>
    <property type="evidence" value="ECO:0007669"/>
    <property type="project" value="InterPro"/>
</dbReference>
<dbReference type="UniPathway" id="UPA00060">
    <property type="reaction ID" value="UER00138"/>
</dbReference>
<dbReference type="InterPro" id="IPR029056">
    <property type="entry name" value="Ribokinase-like"/>
</dbReference>
<dbReference type="STRING" id="584787.GCA_001247655_04008"/>
<evidence type="ECO:0000313" key="4">
    <source>
        <dbReference type="EMBL" id="ROQ24948.1"/>
    </source>
</evidence>
<comment type="caution">
    <text evidence="4">The sequence shown here is derived from an EMBL/GenBank/DDBJ whole genome shotgun (WGS) entry which is preliminary data.</text>
</comment>
<dbReference type="GO" id="GO:0009228">
    <property type="term" value="P:thiamine biosynthetic process"/>
    <property type="evidence" value="ECO:0007669"/>
    <property type="project" value="InterPro"/>
</dbReference>
<dbReference type="CDD" id="cd01169">
    <property type="entry name" value="HMPP_kinase"/>
    <property type="match status" value="1"/>
</dbReference>
<name>A0A3N1PB04_9GAMM</name>
<dbReference type="Proteomes" id="UP000268033">
    <property type="component" value="Unassembled WGS sequence"/>
</dbReference>
<organism evidence="4 5">
    <name type="scientific">Gallaecimonas pentaromativorans</name>
    <dbReference type="NCBI Taxonomy" id="584787"/>
    <lineage>
        <taxon>Bacteria</taxon>
        <taxon>Pseudomonadati</taxon>
        <taxon>Pseudomonadota</taxon>
        <taxon>Gammaproteobacteria</taxon>
        <taxon>Enterobacterales</taxon>
        <taxon>Gallaecimonadaceae</taxon>
        <taxon>Gallaecimonas</taxon>
    </lineage>
</organism>
<dbReference type="Pfam" id="PF08543">
    <property type="entry name" value="Phos_pyr_kin"/>
    <property type="match status" value="1"/>
</dbReference>
<dbReference type="PANTHER" id="PTHR20858">
    <property type="entry name" value="PHOSPHOMETHYLPYRIMIDINE KINASE"/>
    <property type="match status" value="1"/>
</dbReference>
<accession>A0A3N1PB04</accession>
<keyword evidence="5" id="KW-1185">Reference proteome</keyword>